<feature type="compositionally biased region" description="Gly residues" evidence="1">
    <location>
        <begin position="1"/>
        <end position="13"/>
    </location>
</feature>
<keyword evidence="4" id="KW-1185">Reference proteome</keyword>
<protein>
    <recommendedName>
        <fullName evidence="2">PE domain-containing protein</fullName>
    </recommendedName>
</protein>
<accession>A0ABU1PP51</accession>
<evidence type="ECO:0000313" key="3">
    <source>
        <dbReference type="EMBL" id="MDR6591644.1"/>
    </source>
</evidence>
<dbReference type="EMBL" id="JAVDSG010000001">
    <property type="protein sequence ID" value="MDR6591644.1"/>
    <property type="molecule type" value="Genomic_DNA"/>
</dbReference>
<organism evidence="3 4">
    <name type="scientific">Saccharothrix longispora</name>
    <dbReference type="NCBI Taxonomy" id="33920"/>
    <lineage>
        <taxon>Bacteria</taxon>
        <taxon>Bacillati</taxon>
        <taxon>Actinomycetota</taxon>
        <taxon>Actinomycetes</taxon>
        <taxon>Pseudonocardiales</taxon>
        <taxon>Pseudonocardiaceae</taxon>
        <taxon>Saccharothrix</taxon>
    </lineage>
</organism>
<gene>
    <name evidence="3" type="ORF">J2S66_000028</name>
</gene>
<dbReference type="Pfam" id="PF00934">
    <property type="entry name" value="PE"/>
    <property type="match status" value="1"/>
</dbReference>
<name>A0ABU1PP51_9PSEU</name>
<feature type="domain" description="PE" evidence="2">
    <location>
        <begin position="25"/>
        <end position="113"/>
    </location>
</feature>
<proteinExistence type="predicted"/>
<evidence type="ECO:0000259" key="2">
    <source>
        <dbReference type="Pfam" id="PF00934"/>
    </source>
</evidence>
<feature type="region of interest" description="Disordered" evidence="1">
    <location>
        <begin position="1"/>
        <end position="23"/>
    </location>
</feature>
<dbReference type="Proteomes" id="UP001268819">
    <property type="component" value="Unassembled WGS sequence"/>
</dbReference>
<evidence type="ECO:0000313" key="4">
    <source>
        <dbReference type="Proteomes" id="UP001268819"/>
    </source>
</evidence>
<sequence>MPFMASGGGGAGETGAPTSGPVTMQVEPGRILVLKARYEAVRDTVQDFVDSQRENLRGRSVADDDVSRDAANTFAENATTAIDVTRKFIDQLGLSIDQLDQAAKTYNLVEDVNTATMRQDRGL</sequence>
<comment type="caution">
    <text evidence="3">The sequence shown here is derived from an EMBL/GenBank/DDBJ whole genome shotgun (WGS) entry which is preliminary data.</text>
</comment>
<dbReference type="RefSeq" id="WP_310302062.1">
    <property type="nucleotide sequence ID" value="NZ_BAAAXB010000001.1"/>
</dbReference>
<reference evidence="3 4" key="1">
    <citation type="submission" date="2023-07" db="EMBL/GenBank/DDBJ databases">
        <title>Sequencing the genomes of 1000 actinobacteria strains.</title>
        <authorList>
            <person name="Klenk H.-P."/>
        </authorList>
    </citation>
    <scope>NUCLEOTIDE SEQUENCE [LARGE SCALE GENOMIC DNA]</scope>
    <source>
        <strain evidence="3 4">DSM 43749</strain>
    </source>
</reference>
<evidence type="ECO:0000256" key="1">
    <source>
        <dbReference type="SAM" id="MobiDB-lite"/>
    </source>
</evidence>
<dbReference type="InterPro" id="IPR000084">
    <property type="entry name" value="PE-PGRS_N"/>
</dbReference>